<accession>A0A0K6IWD6</accession>
<feature type="transmembrane region" description="Helical" evidence="13">
    <location>
        <begin position="70"/>
        <end position="98"/>
    </location>
</feature>
<comment type="cofactor">
    <cofactor evidence="12">
        <name>heme</name>
        <dbReference type="ChEBI" id="CHEBI:30413"/>
    </cofactor>
    <text evidence="12">The heme is bound between the two transmembrane subunits.</text>
</comment>
<dbReference type="Pfam" id="PF01127">
    <property type="entry name" value="Sdh_cyt"/>
    <property type="match status" value="1"/>
</dbReference>
<evidence type="ECO:0000256" key="7">
    <source>
        <dbReference type="ARBA" id="ARBA00022723"/>
    </source>
</evidence>
<evidence type="ECO:0000256" key="11">
    <source>
        <dbReference type="ARBA" id="ARBA00025912"/>
    </source>
</evidence>
<evidence type="ECO:0000256" key="13">
    <source>
        <dbReference type="SAM" id="Phobius"/>
    </source>
</evidence>
<evidence type="ECO:0000313" key="15">
    <source>
        <dbReference type="Proteomes" id="UP000182108"/>
    </source>
</evidence>
<dbReference type="GO" id="GO:0046872">
    <property type="term" value="F:metal ion binding"/>
    <property type="evidence" value="ECO:0007669"/>
    <property type="project" value="UniProtKB-KW"/>
</dbReference>
<dbReference type="NCBIfam" id="TIGR02970">
    <property type="entry name" value="succ_dehyd_cytB"/>
    <property type="match status" value="1"/>
</dbReference>
<comment type="function">
    <text evidence="1">Membrane-anchoring subunit of succinate dehydrogenase (SDH).</text>
</comment>
<keyword evidence="10 13" id="KW-0472">Membrane</keyword>
<evidence type="ECO:0000256" key="10">
    <source>
        <dbReference type="ARBA" id="ARBA00023136"/>
    </source>
</evidence>
<proteinExistence type="inferred from homology"/>
<dbReference type="EMBL" id="CYHH01000007">
    <property type="protein sequence ID" value="CUB07369.1"/>
    <property type="molecule type" value="Genomic_DNA"/>
</dbReference>
<feature type="binding site" description="axial binding residue" evidence="12">
    <location>
        <position position="86"/>
    </location>
    <ligand>
        <name>heme</name>
        <dbReference type="ChEBI" id="CHEBI:30413"/>
        <note>ligand shared with second transmembrane subunit</note>
    </ligand>
    <ligandPart>
        <name>Fe</name>
        <dbReference type="ChEBI" id="CHEBI:18248"/>
    </ligandPart>
</feature>
<keyword evidence="8 13" id="KW-1133">Transmembrane helix</keyword>
<dbReference type="InterPro" id="IPR014314">
    <property type="entry name" value="Succ_DH_cytb556"/>
</dbReference>
<dbReference type="InterPro" id="IPR000701">
    <property type="entry name" value="SuccDH_FuR_B_TM-su"/>
</dbReference>
<evidence type="ECO:0000313" key="14">
    <source>
        <dbReference type="EMBL" id="CUB07369.1"/>
    </source>
</evidence>
<gene>
    <name evidence="14" type="ORF">Ga0061068_1078</name>
</gene>
<dbReference type="Proteomes" id="UP000182108">
    <property type="component" value="Unassembled WGS sequence"/>
</dbReference>
<evidence type="ECO:0000256" key="3">
    <source>
        <dbReference type="ARBA" id="ARBA00007244"/>
    </source>
</evidence>
<comment type="subunit">
    <text evidence="11">Part of an enzyme complex containing four subunits: a flavoprotein, an iron-sulfur protein, plus two membrane-anchoring proteins, SdhC and SdhD. The complex can form homotrimers.</text>
</comment>
<dbReference type="InterPro" id="IPR034804">
    <property type="entry name" value="SQR/QFR_C/D"/>
</dbReference>
<dbReference type="PANTHER" id="PTHR10978:SF5">
    <property type="entry name" value="SUCCINATE DEHYDROGENASE CYTOCHROME B560 SUBUNIT, MITOCHONDRIAL"/>
    <property type="match status" value="1"/>
</dbReference>
<keyword evidence="6 13" id="KW-0812">Transmembrane</keyword>
<evidence type="ECO:0000256" key="12">
    <source>
        <dbReference type="PIRSR" id="PIRSR000178-1"/>
    </source>
</evidence>
<evidence type="ECO:0000256" key="2">
    <source>
        <dbReference type="ARBA" id="ARBA00004370"/>
    </source>
</evidence>
<name>A0A0K6IWD6_9PROT</name>
<keyword evidence="15" id="KW-1185">Reference proteome</keyword>
<protein>
    <recommendedName>
        <fullName evidence="4">Succinate dehydrogenase cytochrome b556 subunit</fullName>
    </recommendedName>
</protein>
<evidence type="ECO:0000256" key="1">
    <source>
        <dbReference type="ARBA" id="ARBA00004050"/>
    </source>
</evidence>
<comment type="similarity">
    <text evidence="3">Belongs to the cytochrome b560 family.</text>
</comment>
<keyword evidence="9 12" id="KW-0408">Iron</keyword>
<dbReference type="Gene3D" id="1.20.1300.10">
    <property type="entry name" value="Fumarate reductase/succinate dehydrogenase, transmembrane subunit"/>
    <property type="match status" value="1"/>
</dbReference>
<comment type="subcellular location">
    <subcellularLocation>
        <location evidence="2">Membrane</location>
    </subcellularLocation>
</comment>
<reference evidence="15" key="1">
    <citation type="submission" date="2015-08" db="EMBL/GenBank/DDBJ databases">
        <authorList>
            <person name="Babu N.S."/>
            <person name="Beckwith C.J."/>
            <person name="Beseler K.G."/>
            <person name="Brison A."/>
            <person name="Carone J.V."/>
            <person name="Caskin T.P."/>
            <person name="Diamond M."/>
            <person name="Durham M.E."/>
            <person name="Foxe J.M."/>
            <person name="Go M."/>
            <person name="Henderson B.A."/>
            <person name="Jones I.B."/>
            <person name="McGettigan J.A."/>
            <person name="Micheletti S.J."/>
            <person name="Nasrallah M.E."/>
            <person name="Ortiz D."/>
            <person name="Piller C.R."/>
            <person name="Privatt S.R."/>
            <person name="Schneider S.L."/>
            <person name="Sharp S."/>
            <person name="Smith T.C."/>
            <person name="Stanton J.D."/>
            <person name="Ullery H.E."/>
            <person name="Wilson R.J."/>
            <person name="Serrano M.G."/>
            <person name="Buck G."/>
            <person name="Lee V."/>
            <person name="Wang Y."/>
            <person name="Carvalho R."/>
            <person name="Voegtly L."/>
            <person name="Shi R."/>
            <person name="Duckworth R."/>
            <person name="Johnson A."/>
            <person name="Loviza R."/>
            <person name="Walstead R."/>
            <person name="Shah Z."/>
            <person name="Kiflezghi M."/>
            <person name="Wade K."/>
            <person name="Ball S.L."/>
            <person name="Bradley K.W."/>
            <person name="Asai D.J."/>
            <person name="Bowman C.A."/>
            <person name="Russell D.A."/>
            <person name="Pope W.H."/>
            <person name="Jacobs-Sera D."/>
            <person name="Hendrix R.W."/>
            <person name="Hatfull G.F."/>
        </authorList>
    </citation>
    <scope>NUCLEOTIDE SEQUENCE [LARGE SCALE GENOMIC DNA]</scope>
    <source>
        <strain evidence="15">JCM 19170</strain>
    </source>
</reference>
<dbReference type="AlphaFoldDB" id="A0A0K6IWD6"/>
<dbReference type="PANTHER" id="PTHR10978">
    <property type="entry name" value="SUCCINATE DEHYDROGENASE CYTOCHROME B560 SUBUNIT"/>
    <property type="match status" value="1"/>
</dbReference>
<dbReference type="PIRSF" id="PIRSF000178">
    <property type="entry name" value="SDH_cyt_b560"/>
    <property type="match status" value="1"/>
</dbReference>
<dbReference type="RefSeq" id="WP_055423659.1">
    <property type="nucleotide sequence ID" value="NZ_CYHH01000007.1"/>
</dbReference>
<dbReference type="CDD" id="cd03499">
    <property type="entry name" value="SQR_TypeC_SdhC"/>
    <property type="match status" value="1"/>
</dbReference>
<dbReference type="GO" id="GO:0006099">
    <property type="term" value="P:tricarboxylic acid cycle"/>
    <property type="evidence" value="ECO:0007669"/>
    <property type="project" value="InterPro"/>
</dbReference>
<dbReference type="SUPFAM" id="SSF81343">
    <property type="entry name" value="Fumarate reductase respiratory complex transmembrane subunits"/>
    <property type="match status" value="1"/>
</dbReference>
<evidence type="ECO:0000256" key="9">
    <source>
        <dbReference type="ARBA" id="ARBA00023004"/>
    </source>
</evidence>
<evidence type="ECO:0000256" key="6">
    <source>
        <dbReference type="ARBA" id="ARBA00022692"/>
    </source>
</evidence>
<keyword evidence="5 12" id="KW-0349">Heme</keyword>
<evidence type="ECO:0000256" key="4">
    <source>
        <dbReference type="ARBA" id="ARBA00020076"/>
    </source>
</evidence>
<evidence type="ECO:0000256" key="5">
    <source>
        <dbReference type="ARBA" id="ARBA00022617"/>
    </source>
</evidence>
<sequence>MSEASVARKARPKFLDLREIRLPLPGIVSILHRISGAGLFLLLPFLLYLFDLSVSSPETFATYKAIVGHPLVKLILFGLLWAYLHHFCAGIRFLLLDLHKGIELEPARQSARLVLIVSLTLTVILGVWLW</sequence>
<organism evidence="14 15">
    <name type="scientific">Tepidiphilus thermophilus</name>
    <dbReference type="NCBI Taxonomy" id="876478"/>
    <lineage>
        <taxon>Bacteria</taxon>
        <taxon>Pseudomonadati</taxon>
        <taxon>Pseudomonadota</taxon>
        <taxon>Hydrogenophilia</taxon>
        <taxon>Hydrogenophilales</taxon>
        <taxon>Hydrogenophilaceae</taxon>
        <taxon>Tepidiphilus</taxon>
    </lineage>
</organism>
<dbReference type="OrthoDB" id="9799441at2"/>
<keyword evidence="7 12" id="KW-0479">Metal-binding</keyword>
<dbReference type="GO" id="GO:0005886">
    <property type="term" value="C:plasma membrane"/>
    <property type="evidence" value="ECO:0007669"/>
    <property type="project" value="TreeGrafter"/>
</dbReference>
<feature type="transmembrane region" description="Helical" evidence="13">
    <location>
        <begin position="110"/>
        <end position="129"/>
    </location>
</feature>
<feature type="transmembrane region" description="Helical" evidence="13">
    <location>
        <begin position="30"/>
        <end position="50"/>
    </location>
</feature>
<evidence type="ECO:0000256" key="8">
    <source>
        <dbReference type="ARBA" id="ARBA00022989"/>
    </source>
</evidence>
<dbReference type="GO" id="GO:0009055">
    <property type="term" value="F:electron transfer activity"/>
    <property type="evidence" value="ECO:0007669"/>
    <property type="project" value="InterPro"/>
</dbReference>